<reference evidence="2 3" key="1">
    <citation type="submission" date="2019-11" db="EMBL/GenBank/DDBJ databases">
        <title>Draft genome sequence of Paludibacterium sp. dN18-1.</title>
        <authorList>
            <person name="Im W.-T."/>
        </authorList>
    </citation>
    <scope>NUCLEOTIDE SEQUENCE [LARGE SCALE GENOMIC DNA]</scope>
    <source>
        <strain evidence="3">dN 18-1</strain>
    </source>
</reference>
<proteinExistence type="inferred from homology"/>
<gene>
    <name evidence="2" type="ORF">GKE73_08475</name>
</gene>
<sequence length="97" mass="10838">MNALLIGADSLGKIPEILASYNIRIAQHISGRNTAHSRKTTLPKNTELLILLTDFLCHNAMRHYRDTAAARGIPVLACRRSATAVQERLQHDGWKLH</sequence>
<evidence type="ECO:0000313" key="3">
    <source>
        <dbReference type="Proteomes" id="UP000446658"/>
    </source>
</evidence>
<name>A0A844G9R5_9NEIS</name>
<dbReference type="Pfam" id="PF10087">
    <property type="entry name" value="DUF2325"/>
    <property type="match status" value="1"/>
</dbReference>
<comment type="caution">
    <text evidence="2">The sequence shown here is derived from an EMBL/GenBank/DDBJ whole genome shotgun (WGS) entry which is preliminary data.</text>
</comment>
<accession>A0A844G9R5</accession>
<protein>
    <submittedName>
        <fullName evidence="2">DUF2325 domain-containing protein</fullName>
    </submittedName>
</protein>
<organism evidence="2 3">
    <name type="scientific">Paludibacterium denitrificans</name>
    <dbReference type="NCBI Taxonomy" id="2675226"/>
    <lineage>
        <taxon>Bacteria</taxon>
        <taxon>Pseudomonadati</taxon>
        <taxon>Pseudomonadota</taxon>
        <taxon>Betaproteobacteria</taxon>
        <taxon>Neisseriales</taxon>
        <taxon>Chromobacteriaceae</taxon>
        <taxon>Paludibacterium</taxon>
    </lineage>
</organism>
<dbReference type="AlphaFoldDB" id="A0A844G9R5"/>
<dbReference type="InterPro" id="IPR016772">
    <property type="entry name" value="UCP020408"/>
</dbReference>
<evidence type="ECO:0000256" key="1">
    <source>
        <dbReference type="ARBA" id="ARBA00007189"/>
    </source>
</evidence>
<comment type="similarity">
    <text evidence="1">Belongs to the UPF0751 family.</text>
</comment>
<dbReference type="EMBL" id="WLYX01000001">
    <property type="protein sequence ID" value="MTD33176.1"/>
    <property type="molecule type" value="Genomic_DNA"/>
</dbReference>
<dbReference type="RefSeq" id="WP_230369956.1">
    <property type="nucleotide sequence ID" value="NZ_WLYX01000001.1"/>
</dbReference>
<dbReference type="PIRSF" id="PIRSF020408">
    <property type="entry name" value="UCP020408"/>
    <property type="match status" value="1"/>
</dbReference>
<dbReference type="Proteomes" id="UP000446658">
    <property type="component" value="Unassembled WGS sequence"/>
</dbReference>
<evidence type="ECO:0000313" key="2">
    <source>
        <dbReference type="EMBL" id="MTD33176.1"/>
    </source>
</evidence>
<keyword evidence="3" id="KW-1185">Reference proteome</keyword>